<sequence length="734" mass="75888">MRLDLRLAVPVATAWATISAATVLRADGAALCLVVLAVTLCAVMSAWALRRHPRLFASLLMIAVAGGATLLLAVRWSSVPLTPDDPPERCEVEARLNAGNPLPVTVDVAASECDGDPGPIGEALMLEAELNPQELGFGTRFTADCSTWLFEGTWMLECTDAVVLERPTHAVLSAAWRGEFQQATAWLPGDGGALLAGLAIGDTSRTDDDLQKAMLDAGLSHLTAVSGANCAIVTGAGFAAAAALGARRGVRVIVAAATLVLFAVLVTPEPSVVRASLMAGIALLGLLRGEPRGALPLIALAVFAALFINPQLALTVGFVLSVLATTGLVVHSAPLGAWLSKWLPTPLALAIAVPAAAQLWCLPMLITLDNGVQPLSVLWNLAAAPAAPIVTVVGLVACIAAQFSGIIGGLIAAIAWPAAAWIGALARLSETLPSVQVPWPGGWIGAVLSAVLVAGALIMLRRQRLGSAVVAAACCLGLLSATVPQVVQWSALRDWRIVQCDVGQGHATLFRAAGQTVLIDTGPDPEALRECLATTHVDRIDALLLTHFDHDHSGAAEAVAGLTSTVVHGPTDADAAEQLHILAQHGVEAVEVEQGQRIDVGPIGIDVLWPPPESDAGNEGSLVLALHADADGVAELIVLGDIGERQQRRLKGSLPPAHAMLAAHHCSRDQDAALYAEVAPPVVLVGVGENTYGHPTPSCLSLIEAADSAALRTDLLGTIAIMADGTVWSERRAN</sequence>
<dbReference type="AlphaFoldDB" id="A0A1R4FNJ2"/>
<keyword evidence="3 6" id="KW-0812">Transmembrane</keyword>
<evidence type="ECO:0000259" key="7">
    <source>
        <dbReference type="SMART" id="SM00849"/>
    </source>
</evidence>
<dbReference type="InterPro" id="IPR004477">
    <property type="entry name" value="ComEC_N"/>
</dbReference>
<dbReference type="InterPro" id="IPR001279">
    <property type="entry name" value="Metallo-B-lactamas"/>
</dbReference>
<dbReference type="GO" id="GO:0005886">
    <property type="term" value="C:plasma membrane"/>
    <property type="evidence" value="ECO:0007669"/>
    <property type="project" value="UniProtKB-SubCell"/>
</dbReference>
<keyword evidence="4 6" id="KW-1133">Transmembrane helix</keyword>
<feature type="transmembrane region" description="Helical" evidence="6">
    <location>
        <begin position="30"/>
        <end position="49"/>
    </location>
</feature>
<comment type="subcellular location">
    <subcellularLocation>
        <location evidence="1">Cell membrane</location>
        <topology evidence="1">Multi-pass membrane protein</topology>
    </subcellularLocation>
</comment>
<evidence type="ECO:0000256" key="2">
    <source>
        <dbReference type="ARBA" id="ARBA00022475"/>
    </source>
</evidence>
<reference evidence="8 9" key="1">
    <citation type="submission" date="2017-02" db="EMBL/GenBank/DDBJ databases">
        <authorList>
            <person name="Peterson S.W."/>
        </authorList>
    </citation>
    <scope>NUCLEOTIDE SEQUENCE [LARGE SCALE GENOMIC DNA]</scope>
    <source>
        <strain evidence="8 9">LMG 22410</strain>
    </source>
</reference>
<dbReference type="Pfam" id="PF00753">
    <property type="entry name" value="Lactamase_B"/>
    <property type="match status" value="1"/>
</dbReference>
<dbReference type="SMART" id="SM00849">
    <property type="entry name" value="Lactamase_B"/>
    <property type="match status" value="1"/>
</dbReference>
<organism evidence="8 9">
    <name type="scientific">Agrococcus casei LMG 22410</name>
    <dbReference type="NCBI Taxonomy" id="1255656"/>
    <lineage>
        <taxon>Bacteria</taxon>
        <taxon>Bacillati</taxon>
        <taxon>Actinomycetota</taxon>
        <taxon>Actinomycetes</taxon>
        <taxon>Micrococcales</taxon>
        <taxon>Microbacteriaceae</taxon>
        <taxon>Agrococcus</taxon>
    </lineage>
</organism>
<feature type="transmembrane region" description="Helical" evidence="6">
    <location>
        <begin position="406"/>
        <end position="428"/>
    </location>
</feature>
<dbReference type="OrthoDB" id="7177610at2"/>
<evidence type="ECO:0000256" key="5">
    <source>
        <dbReference type="ARBA" id="ARBA00023136"/>
    </source>
</evidence>
<gene>
    <name evidence="8" type="ORF">CZ674_05465</name>
</gene>
<feature type="transmembrane region" description="Helical" evidence="6">
    <location>
        <begin position="440"/>
        <end position="460"/>
    </location>
</feature>
<dbReference type="PANTHER" id="PTHR30619">
    <property type="entry name" value="DNA INTERNALIZATION/COMPETENCE PROTEIN COMEC/REC2"/>
    <property type="match status" value="1"/>
</dbReference>
<feature type="transmembrane region" description="Helical" evidence="6">
    <location>
        <begin position="294"/>
        <end position="312"/>
    </location>
</feature>
<name>A0A1R4FNJ2_9MICO</name>
<evidence type="ECO:0000256" key="6">
    <source>
        <dbReference type="SAM" id="Phobius"/>
    </source>
</evidence>
<evidence type="ECO:0000256" key="1">
    <source>
        <dbReference type="ARBA" id="ARBA00004651"/>
    </source>
</evidence>
<dbReference type="Pfam" id="PF03772">
    <property type="entry name" value="Competence"/>
    <property type="match status" value="1"/>
</dbReference>
<keyword evidence="5 6" id="KW-0472">Membrane</keyword>
<dbReference type="SUPFAM" id="SSF56281">
    <property type="entry name" value="Metallo-hydrolase/oxidoreductase"/>
    <property type="match status" value="1"/>
</dbReference>
<evidence type="ECO:0000313" key="8">
    <source>
        <dbReference type="EMBL" id="SJM57393.1"/>
    </source>
</evidence>
<dbReference type="Proteomes" id="UP000195787">
    <property type="component" value="Unassembled WGS sequence"/>
</dbReference>
<evidence type="ECO:0000256" key="4">
    <source>
        <dbReference type="ARBA" id="ARBA00022989"/>
    </source>
</evidence>
<feature type="transmembrane region" description="Helical" evidence="6">
    <location>
        <begin position="318"/>
        <end position="340"/>
    </location>
</feature>
<dbReference type="GeneID" id="303172658"/>
<feature type="transmembrane region" description="Helical" evidence="6">
    <location>
        <begin position="347"/>
        <end position="366"/>
    </location>
</feature>
<feature type="transmembrane region" description="Helical" evidence="6">
    <location>
        <begin position="272"/>
        <end position="287"/>
    </location>
</feature>
<dbReference type="EMBL" id="FUHU01000026">
    <property type="protein sequence ID" value="SJM57393.1"/>
    <property type="molecule type" value="Genomic_DNA"/>
</dbReference>
<feature type="transmembrane region" description="Helical" evidence="6">
    <location>
        <begin position="467"/>
        <end position="487"/>
    </location>
</feature>
<feature type="domain" description="Metallo-beta-lactamase" evidence="7">
    <location>
        <begin position="504"/>
        <end position="682"/>
    </location>
</feature>
<feature type="transmembrane region" description="Helical" evidence="6">
    <location>
        <begin position="249"/>
        <end position="266"/>
    </location>
</feature>
<dbReference type="PANTHER" id="PTHR30619:SF1">
    <property type="entry name" value="RECOMBINATION PROTEIN 2"/>
    <property type="match status" value="1"/>
</dbReference>
<dbReference type="NCBIfam" id="TIGR00360">
    <property type="entry name" value="ComEC_N-term"/>
    <property type="match status" value="1"/>
</dbReference>
<dbReference type="InterPro" id="IPR052159">
    <property type="entry name" value="Competence_DNA_uptake"/>
</dbReference>
<feature type="transmembrane region" description="Helical" evidence="6">
    <location>
        <begin position="378"/>
        <end position="399"/>
    </location>
</feature>
<dbReference type="RefSeq" id="WP_086991537.1">
    <property type="nucleotide sequence ID" value="NZ_FUHU01000026.1"/>
</dbReference>
<dbReference type="InterPro" id="IPR036866">
    <property type="entry name" value="RibonucZ/Hydroxyglut_hydro"/>
</dbReference>
<evidence type="ECO:0000256" key="3">
    <source>
        <dbReference type="ARBA" id="ARBA00022692"/>
    </source>
</evidence>
<dbReference type="Gene3D" id="3.60.15.10">
    <property type="entry name" value="Ribonuclease Z/Hydroxyacylglutathione hydrolase-like"/>
    <property type="match status" value="1"/>
</dbReference>
<protein>
    <submittedName>
        <fullName evidence="8">ComEC/Rec2-related protein</fullName>
    </submittedName>
</protein>
<accession>A0A1R4FNJ2</accession>
<evidence type="ECO:0000313" key="9">
    <source>
        <dbReference type="Proteomes" id="UP000195787"/>
    </source>
</evidence>
<feature type="transmembrane region" description="Helical" evidence="6">
    <location>
        <begin position="56"/>
        <end position="76"/>
    </location>
</feature>
<feature type="transmembrane region" description="Helical" evidence="6">
    <location>
        <begin position="219"/>
        <end position="242"/>
    </location>
</feature>
<keyword evidence="2" id="KW-1003">Cell membrane</keyword>
<proteinExistence type="predicted"/>
<keyword evidence="9" id="KW-1185">Reference proteome</keyword>